<dbReference type="PANTHER" id="PTHR47032:SF1">
    <property type="entry name" value="UDP-D-XYLOSE:L-FUCOSE ALPHA-1,3-D-XYLOSYLTRANSFERASE-RELATED"/>
    <property type="match status" value="1"/>
</dbReference>
<organism evidence="3">
    <name type="scientific">Pyrodinium bahamense</name>
    <dbReference type="NCBI Taxonomy" id="73915"/>
    <lineage>
        <taxon>Eukaryota</taxon>
        <taxon>Sar</taxon>
        <taxon>Alveolata</taxon>
        <taxon>Dinophyceae</taxon>
        <taxon>Gonyaulacales</taxon>
        <taxon>Pyrocystaceae</taxon>
        <taxon>Pyrodinium</taxon>
    </lineage>
</organism>
<feature type="domain" description="Nucleotide-diphospho-sugar transferase" evidence="2">
    <location>
        <begin position="97"/>
        <end position="256"/>
    </location>
</feature>
<evidence type="ECO:0000313" key="3">
    <source>
        <dbReference type="EMBL" id="CAD8356786.1"/>
    </source>
</evidence>
<accession>A0A7S0FFA7</accession>
<dbReference type="EMBL" id="HBEG01020068">
    <property type="protein sequence ID" value="CAD8356786.1"/>
    <property type="molecule type" value="Transcribed_RNA"/>
</dbReference>
<dbReference type="AlphaFoldDB" id="A0A7S0FFA7"/>
<dbReference type="GO" id="GO:0016757">
    <property type="term" value="F:glycosyltransferase activity"/>
    <property type="evidence" value="ECO:0007669"/>
    <property type="project" value="TreeGrafter"/>
</dbReference>
<evidence type="ECO:0000259" key="2">
    <source>
        <dbReference type="Pfam" id="PF03407"/>
    </source>
</evidence>
<feature type="chain" id="PRO_5031421302" description="Nucleotide-diphospho-sugar transferase domain-containing protein" evidence="1">
    <location>
        <begin position="25"/>
        <end position="355"/>
    </location>
</feature>
<reference evidence="3" key="1">
    <citation type="submission" date="2021-01" db="EMBL/GenBank/DDBJ databases">
        <authorList>
            <person name="Corre E."/>
            <person name="Pelletier E."/>
            <person name="Niang G."/>
            <person name="Scheremetjew M."/>
            <person name="Finn R."/>
            <person name="Kale V."/>
            <person name="Holt S."/>
            <person name="Cochrane G."/>
            <person name="Meng A."/>
            <person name="Brown T."/>
            <person name="Cohen L."/>
        </authorList>
    </citation>
    <scope>NUCLEOTIDE SEQUENCE</scope>
    <source>
        <strain evidence="3">Pbaha01</strain>
    </source>
</reference>
<dbReference type="Pfam" id="PF03407">
    <property type="entry name" value="Nucleotid_trans"/>
    <property type="match status" value="1"/>
</dbReference>
<proteinExistence type="predicted"/>
<dbReference type="GO" id="GO:0005794">
    <property type="term" value="C:Golgi apparatus"/>
    <property type="evidence" value="ECO:0007669"/>
    <property type="project" value="TreeGrafter"/>
</dbReference>
<evidence type="ECO:0000256" key="1">
    <source>
        <dbReference type="SAM" id="SignalP"/>
    </source>
</evidence>
<feature type="signal peptide" evidence="1">
    <location>
        <begin position="1"/>
        <end position="24"/>
    </location>
</feature>
<sequence length="355" mass="39069">MALRRGGRLLLLAAMALAASRARALRVRLGPADSEASHQSVLGADDLQKIRAHAGLYLDKTAHPEFARTLLLTVSNVAYAPILRNWRCHADRLGLDYIVIALDPQLAEETGPERTLLVQGTYFPEAQTFRHGQFNAMSCLKLQIVKDILKDTGFDVVFSDPDNVFRQDPFAPNVSLGSKMRSGTYQYIYQQNHGRLSLPNASDIASEVSEGNTGFYFASGSSKVTAMQALFQAALQECQWHPNIDDQTNFWAALKNVRVGNGSRTYGEDSFACANLCGRGATCSSNGEEVLDYCEMDPWNHATGWEIKQYKGVNKIVTYHANFVGGGIARKIPKLQRAGFWDETCVNATTPKLAG</sequence>
<dbReference type="PANTHER" id="PTHR47032">
    <property type="entry name" value="UDP-D-XYLOSE:L-FUCOSE ALPHA-1,3-D-XYLOSYLTRANSFERASE-RELATED"/>
    <property type="match status" value="1"/>
</dbReference>
<gene>
    <name evidence="3" type="ORF">PBAH0796_LOCUS12153</name>
</gene>
<protein>
    <recommendedName>
        <fullName evidence="2">Nucleotide-diphospho-sugar transferase domain-containing protein</fullName>
    </recommendedName>
</protein>
<keyword evidence="1" id="KW-0732">Signal</keyword>
<dbReference type="InterPro" id="IPR052636">
    <property type="entry name" value="UDP-D-xylose:L-fucose_XylT"/>
</dbReference>
<name>A0A7S0FFA7_9DINO</name>
<dbReference type="InterPro" id="IPR005069">
    <property type="entry name" value="Nucl-diP-sugar_transferase"/>
</dbReference>